<dbReference type="HAMAP" id="MF_00283">
    <property type="entry name" value="Phe_tRNA_synth_beta1"/>
    <property type="match status" value="1"/>
</dbReference>
<dbReference type="SUPFAM" id="SSF55681">
    <property type="entry name" value="Class II aaRS and biotin synthetases"/>
    <property type="match status" value="1"/>
</dbReference>
<dbReference type="GO" id="GO:0004826">
    <property type="term" value="F:phenylalanine-tRNA ligase activity"/>
    <property type="evidence" value="ECO:0007669"/>
    <property type="project" value="UniProtKB-EC"/>
</dbReference>
<evidence type="ECO:0000256" key="2">
    <source>
        <dbReference type="ARBA" id="ARBA00008653"/>
    </source>
</evidence>
<dbReference type="InterPro" id="IPR005121">
    <property type="entry name" value="Fdx_antiC-bd"/>
</dbReference>
<reference evidence="20 21" key="1">
    <citation type="submission" date="2013-07" db="EMBL/GenBank/DDBJ databases">
        <title>Isolation of a new Chlamydia species from the feral Sacred Ibis (Threskiornis aethiopicus): Chlamydia ibidis.</title>
        <authorList>
            <person name="Vorimore F."/>
            <person name="Hsia R.-C."/>
            <person name="Huot-Creasy H."/>
            <person name="Bastian S."/>
            <person name="Deruyter L."/>
            <person name="Passet A."/>
            <person name="Sachse K."/>
            <person name="Bavoil P."/>
            <person name="Myers G."/>
            <person name="Laroucau K."/>
        </authorList>
    </citation>
    <scope>NUCLEOTIDE SEQUENCE [LARGE SCALE GENOMIC DNA]</scope>
    <source>
        <strain evidence="20 21">10-1398/6</strain>
    </source>
</reference>
<dbReference type="Gene3D" id="3.30.930.10">
    <property type="entry name" value="Bira Bifunctional Protein, Domain 2"/>
    <property type="match status" value="1"/>
</dbReference>
<dbReference type="InterPro" id="IPR045864">
    <property type="entry name" value="aa-tRNA-synth_II/BPL/LPL"/>
</dbReference>
<keyword evidence="8 15" id="KW-0547">Nucleotide-binding</keyword>
<keyword evidence="12 15" id="KW-0648">Protein biosynthesis</keyword>
<dbReference type="Gene3D" id="3.30.70.380">
    <property type="entry name" value="Ferrodoxin-fold anticodon-binding domain"/>
    <property type="match status" value="1"/>
</dbReference>
<accession>A0ABP2XH60</accession>
<comment type="catalytic activity">
    <reaction evidence="14 15">
        <text>tRNA(Phe) + L-phenylalanine + ATP = L-phenylalanyl-tRNA(Phe) + AMP + diphosphate + H(+)</text>
        <dbReference type="Rhea" id="RHEA:19413"/>
        <dbReference type="Rhea" id="RHEA-COMP:9668"/>
        <dbReference type="Rhea" id="RHEA-COMP:9699"/>
        <dbReference type="ChEBI" id="CHEBI:15378"/>
        <dbReference type="ChEBI" id="CHEBI:30616"/>
        <dbReference type="ChEBI" id="CHEBI:33019"/>
        <dbReference type="ChEBI" id="CHEBI:58095"/>
        <dbReference type="ChEBI" id="CHEBI:78442"/>
        <dbReference type="ChEBI" id="CHEBI:78531"/>
        <dbReference type="ChEBI" id="CHEBI:456215"/>
        <dbReference type="EC" id="6.1.1.20"/>
    </reaction>
</comment>
<feature type="binding site" evidence="15">
    <location>
        <position position="467"/>
    </location>
    <ligand>
        <name>Mg(2+)</name>
        <dbReference type="ChEBI" id="CHEBI:18420"/>
        <note>shared with alpha subunit</note>
    </ligand>
</feature>
<feature type="domain" description="B5" evidence="19">
    <location>
        <begin position="403"/>
        <end position="485"/>
    </location>
</feature>
<feature type="domain" description="FDX-ACB" evidence="18">
    <location>
        <begin position="697"/>
        <end position="783"/>
    </location>
</feature>
<dbReference type="Gene3D" id="3.50.40.10">
    <property type="entry name" value="Phenylalanyl-trna Synthetase, Chain B, domain 3"/>
    <property type="match status" value="1"/>
</dbReference>
<dbReference type="SMART" id="SM00896">
    <property type="entry name" value="FDX-ACB"/>
    <property type="match status" value="1"/>
</dbReference>
<evidence type="ECO:0000256" key="9">
    <source>
        <dbReference type="ARBA" id="ARBA00022840"/>
    </source>
</evidence>
<name>A0ABP2XH60_9CHLA</name>
<dbReference type="Pfam" id="PF03484">
    <property type="entry name" value="B5"/>
    <property type="match status" value="1"/>
</dbReference>
<dbReference type="InterPro" id="IPR005147">
    <property type="entry name" value="tRNA_synthase_B5-dom"/>
</dbReference>
<dbReference type="RefSeq" id="WP_020370868.1">
    <property type="nucleotide sequence ID" value="NZ_APJW01000001.1"/>
</dbReference>
<dbReference type="InterPro" id="IPR004532">
    <property type="entry name" value="Phe-tRNA-ligase_IIc_bsu_bact"/>
</dbReference>
<keyword evidence="7 15" id="KW-0479">Metal-binding</keyword>
<keyword evidence="11 16" id="KW-0694">RNA-binding</keyword>
<dbReference type="Pfam" id="PF01588">
    <property type="entry name" value="tRNA_bind"/>
    <property type="match status" value="1"/>
</dbReference>
<evidence type="ECO:0000259" key="18">
    <source>
        <dbReference type="PROSITE" id="PS51447"/>
    </source>
</evidence>
<comment type="caution">
    <text evidence="20">The sequence shown here is derived from an EMBL/GenBank/DDBJ whole genome shotgun (WGS) entry which is preliminary data.</text>
</comment>
<dbReference type="EMBL" id="APJW01000001">
    <property type="protein sequence ID" value="EQM63040.1"/>
    <property type="molecule type" value="Genomic_DNA"/>
</dbReference>
<keyword evidence="10 15" id="KW-0460">Magnesium</keyword>
<keyword evidence="5 16" id="KW-0820">tRNA-binding</keyword>
<sequence>MRVSLSLLQSFFSSPLPVKTVLGACDRIGLEAEVETSVDLPSSVVTAKVVSTIPHPNADKLVVATLFTGKEEFQVVCGAPNCRPGIIVPLALVGAKLTDAKGESYSIKKSKLRGVESQGMCCGADEIGFPHLQTNTRELFEFPDTTPLGEDACTILSDSYIEFSLTPNLGHCASVLGLAREIALLSDVDLVIPEEFSFSPLPIITKRSTDHNFEACPLLCSVKISGISICDSPRELQTTLLQLQQKPINSIVDITNYIMLTLGQPLHAYDADYVDFDSLKVTKTRTNTPLVLLNSQQVDLPEDTVVVEDKNTILGLAGVMGGLASSVRETTKEVILEAAYFVPNVIRASQTQIPIHSESAYRFSRGIDRNHVLTSLYAAIHYVQKLFPKALVSPVHVLGTTTAPLNEIHLRPKTIRRVLGREISSKTLEDKLNSLGFKANTNSSQDILNVSIPSYRNDIKEEIDLVEEICRTEPWQIKDIEKQPTYTPIYLLKRKIVNFLSQAGLQEFFTCDLLDPETAALTGDTSFLSLQGSSQTTVLRNSLLPGLLNSLATNLHRQAPYVHAFELGTSYGKQGSKYQENHKLGIILSGQAENTSWISHNRPLSFYSIKGWFERLCAFLRISPESYTFEPSSNPNFHPYQQAEIYLNKKFLGILGTLHPELCKKVHVKSSVFFAEINVDNLLPTQKKLEFLYQPYPIYPSSSRDVTIAIDESAPAGLLKKKLLSFRSKWLESVSVISIYQDKNSNEQSKNVSLRLTFRDANKTLSNQEIEEEYKRLVSLLHE</sequence>
<dbReference type="SUPFAM" id="SSF56037">
    <property type="entry name" value="PheT/TilS domain"/>
    <property type="match status" value="1"/>
</dbReference>
<dbReference type="InterPro" id="IPR033714">
    <property type="entry name" value="tRNA_bind_bactPheRS"/>
</dbReference>
<comment type="subcellular location">
    <subcellularLocation>
        <location evidence="1 15">Cytoplasm</location>
    </subcellularLocation>
</comment>
<comment type="subunit">
    <text evidence="3 15">Tetramer of two alpha and two beta subunits.</text>
</comment>
<evidence type="ECO:0000256" key="7">
    <source>
        <dbReference type="ARBA" id="ARBA00022723"/>
    </source>
</evidence>
<dbReference type="CDD" id="cd02796">
    <property type="entry name" value="tRNA_bind_bactPheRS"/>
    <property type="match status" value="1"/>
</dbReference>
<evidence type="ECO:0000256" key="8">
    <source>
        <dbReference type="ARBA" id="ARBA00022741"/>
    </source>
</evidence>
<dbReference type="SUPFAM" id="SSF54991">
    <property type="entry name" value="Anticodon-binding domain of PheRS"/>
    <property type="match status" value="1"/>
</dbReference>
<proteinExistence type="inferred from homology"/>
<dbReference type="InterPro" id="IPR002547">
    <property type="entry name" value="tRNA-bd_dom"/>
</dbReference>
<evidence type="ECO:0000256" key="1">
    <source>
        <dbReference type="ARBA" id="ARBA00004496"/>
    </source>
</evidence>
<dbReference type="Pfam" id="PF03147">
    <property type="entry name" value="FDX-ACB"/>
    <property type="match status" value="1"/>
</dbReference>
<dbReference type="Gene3D" id="2.40.50.140">
    <property type="entry name" value="Nucleic acid-binding proteins"/>
    <property type="match status" value="1"/>
</dbReference>
<keyword evidence="9 15" id="KW-0067">ATP-binding</keyword>
<dbReference type="InterPro" id="IPR045060">
    <property type="entry name" value="Phe-tRNA-ligase_IIc_bsu"/>
</dbReference>
<dbReference type="Pfam" id="PF17759">
    <property type="entry name" value="tRNA_synthFbeta"/>
    <property type="match status" value="1"/>
</dbReference>
<keyword evidence="21" id="KW-1185">Reference proteome</keyword>
<comment type="cofactor">
    <cofactor evidence="15">
        <name>Mg(2+)</name>
        <dbReference type="ChEBI" id="CHEBI:18420"/>
    </cofactor>
    <text evidence="15">Binds 2 magnesium ions per tetramer.</text>
</comment>
<dbReference type="InterPro" id="IPR012340">
    <property type="entry name" value="NA-bd_OB-fold"/>
</dbReference>
<dbReference type="Pfam" id="PF03483">
    <property type="entry name" value="B3_4"/>
    <property type="match status" value="1"/>
</dbReference>
<dbReference type="PANTHER" id="PTHR10947:SF0">
    <property type="entry name" value="PHENYLALANINE--TRNA LIGASE BETA SUBUNIT"/>
    <property type="match status" value="1"/>
</dbReference>
<dbReference type="SMART" id="SM00873">
    <property type="entry name" value="B3_4"/>
    <property type="match status" value="1"/>
</dbReference>
<feature type="binding site" evidence="15">
    <location>
        <position position="458"/>
    </location>
    <ligand>
        <name>Mg(2+)</name>
        <dbReference type="ChEBI" id="CHEBI:18420"/>
        <note>shared with alpha subunit</note>
    </ligand>
</feature>
<evidence type="ECO:0000313" key="21">
    <source>
        <dbReference type="Proteomes" id="UP000016064"/>
    </source>
</evidence>
<evidence type="ECO:0000256" key="6">
    <source>
        <dbReference type="ARBA" id="ARBA00022598"/>
    </source>
</evidence>
<feature type="binding site" evidence="15">
    <location>
        <position position="468"/>
    </location>
    <ligand>
        <name>Mg(2+)</name>
        <dbReference type="ChEBI" id="CHEBI:18420"/>
        <note>shared with alpha subunit</note>
    </ligand>
</feature>
<dbReference type="InterPro" id="IPR020825">
    <property type="entry name" value="Phe-tRNA_synthase-like_B3/B4"/>
</dbReference>
<dbReference type="InterPro" id="IPR041616">
    <property type="entry name" value="PheRS_beta_core"/>
</dbReference>
<keyword evidence="13 15" id="KW-0030">Aminoacyl-tRNA synthetase</keyword>
<dbReference type="PROSITE" id="PS51447">
    <property type="entry name" value="FDX_ACB"/>
    <property type="match status" value="1"/>
</dbReference>
<evidence type="ECO:0000259" key="19">
    <source>
        <dbReference type="PROSITE" id="PS51483"/>
    </source>
</evidence>
<organism evidence="20 21">
    <name type="scientific">Chlamydia ibidis 10-1398/6</name>
    <dbReference type="NCBI Taxonomy" id="1046581"/>
    <lineage>
        <taxon>Bacteria</taxon>
        <taxon>Pseudomonadati</taxon>
        <taxon>Chlamydiota</taxon>
        <taxon>Chlamydiia</taxon>
        <taxon>Chlamydiales</taxon>
        <taxon>Chlamydiaceae</taxon>
        <taxon>Chlamydia/Chlamydophila group</taxon>
        <taxon>Chlamydia</taxon>
    </lineage>
</organism>
<dbReference type="SMART" id="SM00874">
    <property type="entry name" value="B5"/>
    <property type="match status" value="1"/>
</dbReference>
<protein>
    <recommendedName>
        <fullName evidence="15">Phenylalanine--tRNA ligase beta subunit</fullName>
        <ecNumber evidence="15">6.1.1.20</ecNumber>
    </recommendedName>
    <alternativeName>
        <fullName evidence="15">Phenylalanyl-tRNA synthetase beta subunit</fullName>
        <shortName evidence="15">PheRS</shortName>
    </alternativeName>
</protein>
<keyword evidence="6 15" id="KW-0436">Ligase</keyword>
<evidence type="ECO:0000256" key="4">
    <source>
        <dbReference type="ARBA" id="ARBA00022490"/>
    </source>
</evidence>
<dbReference type="InterPro" id="IPR036690">
    <property type="entry name" value="Fdx_antiC-bd_sf"/>
</dbReference>
<keyword evidence="4 15" id="KW-0963">Cytoplasm</keyword>
<evidence type="ECO:0000256" key="16">
    <source>
        <dbReference type="PROSITE-ProRule" id="PRU00209"/>
    </source>
</evidence>
<evidence type="ECO:0000256" key="12">
    <source>
        <dbReference type="ARBA" id="ARBA00022917"/>
    </source>
</evidence>
<dbReference type="NCBIfam" id="TIGR00472">
    <property type="entry name" value="pheT_bact"/>
    <property type="match status" value="1"/>
</dbReference>
<dbReference type="EC" id="6.1.1.20" evidence="15"/>
<evidence type="ECO:0000256" key="11">
    <source>
        <dbReference type="ARBA" id="ARBA00022884"/>
    </source>
</evidence>
<dbReference type="PANTHER" id="PTHR10947">
    <property type="entry name" value="PHENYLALANYL-TRNA SYNTHETASE BETA CHAIN AND LEUCINE-RICH REPEAT-CONTAINING PROTEIN 47"/>
    <property type="match status" value="1"/>
</dbReference>
<dbReference type="PROSITE" id="PS51483">
    <property type="entry name" value="B5"/>
    <property type="match status" value="1"/>
</dbReference>
<dbReference type="InterPro" id="IPR009061">
    <property type="entry name" value="DNA-bd_dom_put_sf"/>
</dbReference>
<dbReference type="CDD" id="cd00769">
    <property type="entry name" value="PheRS_beta_core"/>
    <property type="match status" value="1"/>
</dbReference>
<evidence type="ECO:0000256" key="15">
    <source>
        <dbReference type="HAMAP-Rule" id="MF_00283"/>
    </source>
</evidence>
<dbReference type="Gene3D" id="3.30.56.10">
    <property type="match status" value="2"/>
</dbReference>
<dbReference type="SUPFAM" id="SSF50249">
    <property type="entry name" value="Nucleic acid-binding proteins"/>
    <property type="match status" value="1"/>
</dbReference>
<feature type="binding site" evidence="15">
    <location>
        <position position="464"/>
    </location>
    <ligand>
        <name>Mg(2+)</name>
        <dbReference type="ChEBI" id="CHEBI:18420"/>
        <note>shared with alpha subunit</note>
    </ligand>
</feature>
<evidence type="ECO:0000256" key="5">
    <source>
        <dbReference type="ARBA" id="ARBA00022555"/>
    </source>
</evidence>
<evidence type="ECO:0000256" key="13">
    <source>
        <dbReference type="ARBA" id="ARBA00023146"/>
    </source>
</evidence>
<evidence type="ECO:0000313" key="20">
    <source>
        <dbReference type="EMBL" id="EQM63040.1"/>
    </source>
</evidence>
<dbReference type="InterPro" id="IPR005146">
    <property type="entry name" value="B3/B4_tRNA-bd"/>
</dbReference>
<dbReference type="PROSITE" id="PS50886">
    <property type="entry name" value="TRBD"/>
    <property type="match status" value="1"/>
</dbReference>
<gene>
    <name evidence="15 20" type="primary">pheT</name>
    <name evidence="20" type="ORF">H359_0223</name>
</gene>
<evidence type="ECO:0000259" key="17">
    <source>
        <dbReference type="PROSITE" id="PS50886"/>
    </source>
</evidence>
<evidence type="ECO:0000256" key="10">
    <source>
        <dbReference type="ARBA" id="ARBA00022842"/>
    </source>
</evidence>
<dbReference type="Proteomes" id="UP000016064">
    <property type="component" value="Unassembled WGS sequence"/>
</dbReference>
<evidence type="ECO:0000256" key="3">
    <source>
        <dbReference type="ARBA" id="ARBA00011209"/>
    </source>
</evidence>
<feature type="domain" description="TRNA-binding" evidence="17">
    <location>
        <begin position="38"/>
        <end position="153"/>
    </location>
</feature>
<evidence type="ECO:0000256" key="14">
    <source>
        <dbReference type="ARBA" id="ARBA00049255"/>
    </source>
</evidence>
<comment type="similarity">
    <text evidence="2 15">Belongs to the phenylalanyl-tRNA synthetase beta subunit family. Type 1 subfamily.</text>
</comment>
<dbReference type="SUPFAM" id="SSF46955">
    <property type="entry name" value="Putative DNA-binding domain"/>
    <property type="match status" value="1"/>
</dbReference>